<name>A0ABR0YG07_HUSHU</name>
<dbReference type="InterPro" id="IPR001604">
    <property type="entry name" value="Endo_G_ENPP1-like_dom"/>
</dbReference>
<dbReference type="EMBL" id="JAHFZB010000031">
    <property type="protein sequence ID" value="KAK6471582.1"/>
    <property type="molecule type" value="Genomic_DNA"/>
</dbReference>
<dbReference type="SMART" id="SM00477">
    <property type="entry name" value="NUC"/>
    <property type="match status" value="1"/>
</dbReference>
<keyword evidence="6" id="KW-1185">Reference proteome</keyword>
<dbReference type="SMART" id="SM00892">
    <property type="entry name" value="Endonuclease_NS"/>
    <property type="match status" value="1"/>
</dbReference>
<accession>A0ABR0YG07</accession>
<dbReference type="InterPro" id="IPR044925">
    <property type="entry name" value="His-Me_finger_sf"/>
</dbReference>
<reference evidence="5 6" key="1">
    <citation type="submission" date="2021-05" db="EMBL/GenBank/DDBJ databases">
        <authorList>
            <person name="Zahm M."/>
            <person name="Klopp C."/>
            <person name="Cabau C."/>
            <person name="Kuhl H."/>
            <person name="Suciu R."/>
            <person name="Ciorpac M."/>
            <person name="Holostenco D."/>
            <person name="Gessner J."/>
            <person name="Wuertz S."/>
            <person name="Hohne C."/>
            <person name="Stock M."/>
            <person name="Gislard M."/>
            <person name="Lluch J."/>
            <person name="Milhes M."/>
            <person name="Lampietro C."/>
            <person name="Lopez Roques C."/>
            <person name="Donnadieu C."/>
            <person name="Du K."/>
            <person name="Schartl M."/>
            <person name="Guiguen Y."/>
        </authorList>
    </citation>
    <scope>NUCLEOTIDE SEQUENCE [LARGE SCALE GENOMIC DNA]</scope>
    <source>
        <strain evidence="5">Hh-F2</strain>
        <tissue evidence="5">Blood</tissue>
    </source>
</reference>
<dbReference type="Gene3D" id="3.40.570.10">
    <property type="entry name" value="Extracellular Endonuclease, subunit A"/>
    <property type="match status" value="1"/>
</dbReference>
<evidence type="ECO:0000313" key="6">
    <source>
        <dbReference type="Proteomes" id="UP001369086"/>
    </source>
</evidence>
<evidence type="ECO:0000256" key="2">
    <source>
        <dbReference type="SAM" id="SignalP"/>
    </source>
</evidence>
<sequence length="314" mass="34958">MCRLLPIVVLLVSLVALSSDAEVVSSLTTCKSSFYKGQIPKNIATNNHVRICQLLNNKYHYATLFDKEKRVPVYSAYVFKSGNNSERPLWYYEPQVSDPSSSEKSMLEYKPGSGVKNQATDEDYQDATAYKYTKGHVNPFSHNSGDGATATCTYTNVVPQLSNFNNVIWSAHETNLANILKGRCQVPNTPYVIVGAYPSTDKFIGVDKKVNVPEFMWSAFCCADKNNKGILSGAYWAKHESDSTVYQISMSDLEKKLTKDPVNPVTIFVGGCKAQSQGFLSEMTDGWVAEGMFGKTLVEYVTSLLKSLWATWFE</sequence>
<feature type="chain" id="PRO_5047285216" evidence="2">
    <location>
        <begin position="22"/>
        <end position="314"/>
    </location>
</feature>
<dbReference type="InterPro" id="IPR020821">
    <property type="entry name" value="ENPP1-3/EXOG-like_nuc-like"/>
</dbReference>
<dbReference type="PANTHER" id="PTHR21472:SF26">
    <property type="entry name" value="ENDONUCLEASE DOMAIN CONTAINING 1"/>
    <property type="match status" value="1"/>
</dbReference>
<organism evidence="5 6">
    <name type="scientific">Huso huso</name>
    <name type="common">Beluga</name>
    <name type="synonym">Acipenser huso</name>
    <dbReference type="NCBI Taxonomy" id="61971"/>
    <lineage>
        <taxon>Eukaryota</taxon>
        <taxon>Metazoa</taxon>
        <taxon>Chordata</taxon>
        <taxon>Craniata</taxon>
        <taxon>Vertebrata</taxon>
        <taxon>Euteleostomi</taxon>
        <taxon>Actinopterygii</taxon>
        <taxon>Chondrostei</taxon>
        <taxon>Acipenseriformes</taxon>
        <taxon>Acipenseridae</taxon>
        <taxon>Huso</taxon>
    </lineage>
</organism>
<evidence type="ECO:0000259" key="3">
    <source>
        <dbReference type="SMART" id="SM00477"/>
    </source>
</evidence>
<dbReference type="PANTHER" id="PTHR21472">
    <property type="entry name" value="ENDONUCLEASE DOMAIN-CONTAINING 1 PROTEIN ENDOD1"/>
    <property type="match status" value="1"/>
</dbReference>
<dbReference type="SUPFAM" id="SSF54060">
    <property type="entry name" value="His-Me finger endonucleases"/>
    <property type="match status" value="1"/>
</dbReference>
<feature type="region of interest" description="Disordered" evidence="1">
    <location>
        <begin position="97"/>
        <end position="118"/>
    </location>
</feature>
<dbReference type="InterPro" id="IPR044929">
    <property type="entry name" value="DNA/RNA_non-sp_Endonuclease_sf"/>
</dbReference>
<dbReference type="Proteomes" id="UP001369086">
    <property type="component" value="Unassembled WGS sequence"/>
</dbReference>
<evidence type="ECO:0000259" key="4">
    <source>
        <dbReference type="SMART" id="SM00892"/>
    </source>
</evidence>
<comment type="caution">
    <text evidence="5">The sequence shown here is derived from an EMBL/GenBank/DDBJ whole genome shotgun (WGS) entry which is preliminary data.</text>
</comment>
<feature type="signal peptide" evidence="2">
    <location>
        <begin position="1"/>
        <end position="21"/>
    </location>
</feature>
<gene>
    <name evidence="5" type="ORF">HHUSO_G29496</name>
</gene>
<evidence type="ECO:0000313" key="5">
    <source>
        <dbReference type="EMBL" id="KAK6471582.1"/>
    </source>
</evidence>
<protein>
    <submittedName>
        <fullName evidence="5">Endonuclease domain-containing 1 protein-like</fullName>
    </submittedName>
</protein>
<proteinExistence type="predicted"/>
<keyword evidence="2" id="KW-0732">Signal</keyword>
<dbReference type="Pfam" id="PF01223">
    <property type="entry name" value="Endonuclease_NS"/>
    <property type="match status" value="1"/>
</dbReference>
<feature type="domain" description="DNA/RNA non-specific endonuclease/pyrophosphatase/phosphodiesterase" evidence="4">
    <location>
        <begin position="57"/>
        <end position="286"/>
    </location>
</feature>
<evidence type="ECO:0000256" key="1">
    <source>
        <dbReference type="SAM" id="MobiDB-lite"/>
    </source>
</evidence>
<feature type="domain" description="ENPP1-3/EXOG-like endonuclease/phosphodiesterase" evidence="3">
    <location>
        <begin position="58"/>
        <end position="264"/>
    </location>
</feature>
<dbReference type="InterPro" id="IPR039015">
    <property type="entry name" value="ENDOD1"/>
</dbReference>